<name>M8AWZ1_AEGTA</name>
<protein>
    <submittedName>
        <fullName evidence="1">Uncharacterized protein</fullName>
    </submittedName>
</protein>
<sequence>MISLSAAAAAVTDNKLNPTTFSQCQPFWKAESLGPFTIRYMWLARTNVRGKVLRAPVRLMKSPRNGSIAATNVFTASEGKSSTLRWIAFWTMKYEGAVMP</sequence>
<accession>M8AWZ1</accession>
<dbReference type="AlphaFoldDB" id="M8AWZ1"/>
<evidence type="ECO:0000313" key="1">
    <source>
        <dbReference type="EnsemblPlants" id="EMT08987"/>
    </source>
</evidence>
<dbReference type="EnsemblPlants" id="EMT08987">
    <property type="protein sequence ID" value="EMT08987"/>
    <property type="gene ID" value="F775_27956"/>
</dbReference>
<proteinExistence type="predicted"/>
<organism evidence="1">
    <name type="scientific">Aegilops tauschii</name>
    <name type="common">Tausch's goatgrass</name>
    <name type="synonym">Aegilops squarrosa</name>
    <dbReference type="NCBI Taxonomy" id="37682"/>
    <lineage>
        <taxon>Eukaryota</taxon>
        <taxon>Viridiplantae</taxon>
        <taxon>Streptophyta</taxon>
        <taxon>Embryophyta</taxon>
        <taxon>Tracheophyta</taxon>
        <taxon>Spermatophyta</taxon>
        <taxon>Magnoliopsida</taxon>
        <taxon>Liliopsida</taxon>
        <taxon>Poales</taxon>
        <taxon>Poaceae</taxon>
        <taxon>BOP clade</taxon>
        <taxon>Pooideae</taxon>
        <taxon>Triticodae</taxon>
        <taxon>Triticeae</taxon>
        <taxon>Triticinae</taxon>
        <taxon>Aegilops</taxon>
    </lineage>
</organism>
<reference evidence="1" key="1">
    <citation type="submission" date="2015-06" db="UniProtKB">
        <authorList>
            <consortium name="EnsemblPlants"/>
        </authorList>
    </citation>
    <scope>IDENTIFICATION</scope>
</reference>